<comment type="caution">
    <text evidence="4">The sequence shown here is derived from an EMBL/GenBank/DDBJ whole genome shotgun (WGS) entry which is preliminary data.</text>
</comment>
<keyword evidence="1" id="KW-0539">Nucleus</keyword>
<dbReference type="PROSITE" id="PS50048">
    <property type="entry name" value="ZN2_CY6_FUNGAL_2"/>
    <property type="match status" value="1"/>
</dbReference>
<feature type="region of interest" description="Disordered" evidence="2">
    <location>
        <begin position="258"/>
        <end position="492"/>
    </location>
</feature>
<feature type="compositionally biased region" description="Polar residues" evidence="2">
    <location>
        <begin position="449"/>
        <end position="459"/>
    </location>
</feature>
<proteinExistence type="predicted"/>
<evidence type="ECO:0000313" key="5">
    <source>
        <dbReference type="Proteomes" id="UP001338125"/>
    </source>
</evidence>
<dbReference type="Proteomes" id="UP001338125">
    <property type="component" value="Unassembled WGS sequence"/>
</dbReference>
<name>A0ABR0T446_9HYPO</name>
<dbReference type="SMART" id="SM00066">
    <property type="entry name" value="GAL4"/>
    <property type="match status" value="1"/>
</dbReference>
<reference evidence="4 5" key="1">
    <citation type="submission" date="2024-01" db="EMBL/GenBank/DDBJ databases">
        <title>Complete genome of Cladobotryum mycophilum ATHUM6906.</title>
        <authorList>
            <person name="Christinaki A.C."/>
            <person name="Myridakis A.I."/>
            <person name="Kouvelis V.N."/>
        </authorList>
    </citation>
    <scope>NUCLEOTIDE SEQUENCE [LARGE SCALE GENOMIC DNA]</scope>
    <source>
        <strain evidence="4 5">ATHUM6906</strain>
    </source>
</reference>
<dbReference type="InterPro" id="IPR036864">
    <property type="entry name" value="Zn2-C6_fun-type_DNA-bd_sf"/>
</dbReference>
<dbReference type="CDD" id="cd00067">
    <property type="entry name" value="GAL4"/>
    <property type="match status" value="1"/>
</dbReference>
<feature type="compositionally biased region" description="Low complexity" evidence="2">
    <location>
        <begin position="413"/>
        <end position="448"/>
    </location>
</feature>
<keyword evidence="5" id="KW-1185">Reference proteome</keyword>
<evidence type="ECO:0000259" key="3">
    <source>
        <dbReference type="PROSITE" id="PS50048"/>
    </source>
</evidence>
<protein>
    <recommendedName>
        <fullName evidence="3">Zn(2)-C6 fungal-type domain-containing protein</fullName>
    </recommendedName>
</protein>
<dbReference type="EMBL" id="JAVFKD010000001">
    <property type="protein sequence ID" value="KAK5998989.1"/>
    <property type="molecule type" value="Genomic_DNA"/>
</dbReference>
<organism evidence="4 5">
    <name type="scientific">Cladobotryum mycophilum</name>
    <dbReference type="NCBI Taxonomy" id="491253"/>
    <lineage>
        <taxon>Eukaryota</taxon>
        <taxon>Fungi</taxon>
        <taxon>Dikarya</taxon>
        <taxon>Ascomycota</taxon>
        <taxon>Pezizomycotina</taxon>
        <taxon>Sordariomycetes</taxon>
        <taxon>Hypocreomycetidae</taxon>
        <taxon>Hypocreales</taxon>
        <taxon>Hypocreaceae</taxon>
        <taxon>Cladobotryum</taxon>
    </lineage>
</organism>
<feature type="compositionally biased region" description="Pro residues" evidence="2">
    <location>
        <begin position="272"/>
        <end position="293"/>
    </location>
</feature>
<evidence type="ECO:0000256" key="1">
    <source>
        <dbReference type="ARBA" id="ARBA00023242"/>
    </source>
</evidence>
<dbReference type="SUPFAM" id="SSF57701">
    <property type="entry name" value="Zn2/Cys6 DNA-binding domain"/>
    <property type="match status" value="1"/>
</dbReference>
<dbReference type="Pfam" id="PF00172">
    <property type="entry name" value="Zn_clus"/>
    <property type="match status" value="1"/>
</dbReference>
<feature type="region of interest" description="Disordered" evidence="2">
    <location>
        <begin position="1"/>
        <end position="194"/>
    </location>
</feature>
<feature type="compositionally biased region" description="Polar residues" evidence="2">
    <location>
        <begin position="302"/>
        <end position="311"/>
    </location>
</feature>
<feature type="compositionally biased region" description="Polar residues" evidence="2">
    <location>
        <begin position="21"/>
        <end position="43"/>
    </location>
</feature>
<feature type="compositionally biased region" description="Basic and acidic residues" evidence="2">
    <location>
        <begin position="460"/>
        <end position="477"/>
    </location>
</feature>
<feature type="domain" description="Zn(2)-C6 fungal-type" evidence="3">
    <location>
        <begin position="199"/>
        <end position="233"/>
    </location>
</feature>
<evidence type="ECO:0000256" key="2">
    <source>
        <dbReference type="SAM" id="MobiDB-lite"/>
    </source>
</evidence>
<dbReference type="Gene3D" id="4.10.240.10">
    <property type="entry name" value="Zn(2)-C6 fungal-type DNA-binding domain"/>
    <property type="match status" value="1"/>
</dbReference>
<feature type="compositionally biased region" description="Polar residues" evidence="2">
    <location>
        <begin position="359"/>
        <end position="368"/>
    </location>
</feature>
<dbReference type="InterPro" id="IPR001138">
    <property type="entry name" value="Zn2Cys6_DnaBD"/>
</dbReference>
<evidence type="ECO:0000313" key="4">
    <source>
        <dbReference type="EMBL" id="KAK5998989.1"/>
    </source>
</evidence>
<dbReference type="PROSITE" id="PS00463">
    <property type="entry name" value="ZN2_CY6_FUNGAL_1"/>
    <property type="match status" value="1"/>
</dbReference>
<sequence>MAEDRSRQDYPQQSRSEDTKSQPPSLYPRTSSRDGTQSTSSDSEAPPHTRTMATSVTLPSIHDTRSGSYGPPPPSAGRGYAGDQRYASPNTVNGYPPPTGSQPSQGTYLPPLQPQGDPRSSNYPPPDQRGPYYEERRAPPPHNYPDQYSSDYYYRAPQPAHPPGAYPHDYRAHPGYNQEYAQPGGDRPREAPRQRTSIACRYCRKRKIRCSGHQNAPGGKCQNCARMNQECIFQPVSSSSSTAFIPVSAVPGGVPPGTQLFGAYGQPLAPGTVPPPPPPPPHPYQPAGGPPPHHGSYYHQPVQSPTDSYSSYGDPRADEQVTGRRRRRTPEEREEGYRLPPPRTSGIPEEDPRRRSPAEFSNNSSPGSLSYPRYPEPTRNSPRNAAMPHPTAAGGGGGGDSRSPAVQNGSSGASTPARQAPPAAAAAAAGGATATTTATTTSTTSQGQGSSVMSLSNLVEKTDIDKTMIDRLNRPRDPPVAGQNGAQREGSR</sequence>
<gene>
    <name evidence="4" type="ORF">PT974_01374</name>
</gene>
<accession>A0ABR0T446</accession>